<proteinExistence type="predicted"/>
<organism evidence="2 3">
    <name type="scientific">Limosa lapponica baueri</name>
    <dbReference type="NCBI Taxonomy" id="1758121"/>
    <lineage>
        <taxon>Eukaryota</taxon>
        <taxon>Metazoa</taxon>
        <taxon>Chordata</taxon>
        <taxon>Craniata</taxon>
        <taxon>Vertebrata</taxon>
        <taxon>Euteleostomi</taxon>
        <taxon>Archelosauria</taxon>
        <taxon>Archosauria</taxon>
        <taxon>Dinosauria</taxon>
        <taxon>Saurischia</taxon>
        <taxon>Theropoda</taxon>
        <taxon>Coelurosauria</taxon>
        <taxon>Aves</taxon>
        <taxon>Neognathae</taxon>
        <taxon>Neoaves</taxon>
        <taxon>Charadriiformes</taxon>
        <taxon>Scolopacidae</taxon>
        <taxon>Limosa</taxon>
    </lineage>
</organism>
<evidence type="ECO:0000313" key="3">
    <source>
        <dbReference type="Proteomes" id="UP000233556"/>
    </source>
</evidence>
<reference evidence="3" key="1">
    <citation type="submission" date="2017-11" db="EMBL/GenBank/DDBJ databases">
        <authorList>
            <person name="Lima N.C."/>
            <person name="Parody-Merino A.M."/>
            <person name="Battley P.F."/>
            <person name="Fidler A.E."/>
            <person name="Prosdocimi F."/>
        </authorList>
    </citation>
    <scope>NUCLEOTIDE SEQUENCE [LARGE SCALE GENOMIC DNA]</scope>
</reference>
<evidence type="ECO:0000313" key="2">
    <source>
        <dbReference type="EMBL" id="PKU42818.1"/>
    </source>
</evidence>
<accession>A0A2I0U9S5</accession>
<feature type="region of interest" description="Disordered" evidence="1">
    <location>
        <begin position="243"/>
        <end position="265"/>
    </location>
</feature>
<sequence>MPKGGWSYQHLQPMGTGLQHQWQEQQFGLQASSRADPPPATVLPVPNWPEPSEVAPDLLDGAAEANPYHRHWEGFQSRGQTSQELGSGALKQIAVMGPASDFLDQSFTEDVGISIQGSSYKKILKVGSGYSHKGGGRVLPIWCTNVILCQEHRGTVSLMGQGYLKDDSLRLRLMRFIKVDFSVTIRQLNARTDGQPMAASRNQPKTCRGSEEAEGRWAGNETETLQADSALRHGNWLKRMQRKLTDQQEKVEDINPPKLGLRDPAAPACKVLDSLLASGS</sequence>
<feature type="compositionally biased region" description="Basic and acidic residues" evidence="1">
    <location>
        <begin position="243"/>
        <end position="255"/>
    </location>
</feature>
<gene>
    <name evidence="2" type="ORF">llap_6877</name>
</gene>
<dbReference type="Proteomes" id="UP000233556">
    <property type="component" value="Unassembled WGS sequence"/>
</dbReference>
<name>A0A2I0U9S5_LIMLA</name>
<evidence type="ECO:0000256" key="1">
    <source>
        <dbReference type="SAM" id="MobiDB-lite"/>
    </source>
</evidence>
<dbReference type="AlphaFoldDB" id="A0A2I0U9S5"/>
<reference evidence="3" key="2">
    <citation type="submission" date="2017-12" db="EMBL/GenBank/DDBJ databases">
        <title>Genome sequence of the Bar-tailed Godwit (Limosa lapponica baueri).</title>
        <authorList>
            <person name="Lima N.C.B."/>
            <person name="Parody-Merino A.M."/>
            <person name="Battley P.F."/>
            <person name="Fidler A.E."/>
            <person name="Prosdocimi F."/>
        </authorList>
    </citation>
    <scope>NUCLEOTIDE SEQUENCE [LARGE SCALE GENOMIC DNA]</scope>
</reference>
<feature type="region of interest" description="Disordered" evidence="1">
    <location>
        <begin position="193"/>
        <end position="218"/>
    </location>
</feature>
<protein>
    <submittedName>
        <fullName evidence="2">Uncharacterized protein</fullName>
    </submittedName>
</protein>
<keyword evidence="3" id="KW-1185">Reference proteome</keyword>
<dbReference type="EMBL" id="KZ505957">
    <property type="protein sequence ID" value="PKU42818.1"/>
    <property type="molecule type" value="Genomic_DNA"/>
</dbReference>